<reference evidence="5 6" key="1">
    <citation type="submission" date="2016-11" db="EMBL/GenBank/DDBJ databases">
        <title>Draft Genome Assembly of Colletotrichum chlorophyti a pathogen of herbaceous plants.</title>
        <authorList>
            <person name="Gan P."/>
            <person name="Narusaka M."/>
            <person name="Tsushima A."/>
            <person name="Narusaka Y."/>
            <person name="Takano Y."/>
            <person name="Shirasu K."/>
        </authorList>
    </citation>
    <scope>NUCLEOTIDE SEQUENCE [LARGE SCALE GENOMIC DNA]</scope>
    <source>
        <strain evidence="5 6">NTL11</strain>
    </source>
</reference>
<dbReference type="InterPro" id="IPR007867">
    <property type="entry name" value="GMC_OxRtase_C"/>
</dbReference>
<dbReference type="InterPro" id="IPR036188">
    <property type="entry name" value="FAD/NAD-bd_sf"/>
</dbReference>
<dbReference type="PIRSF" id="PIRSF000137">
    <property type="entry name" value="Alcohol_oxidase"/>
    <property type="match status" value="1"/>
</dbReference>
<evidence type="ECO:0000256" key="1">
    <source>
        <dbReference type="ARBA" id="ARBA00010790"/>
    </source>
</evidence>
<evidence type="ECO:0000259" key="4">
    <source>
        <dbReference type="PROSITE" id="PS00624"/>
    </source>
</evidence>
<dbReference type="AlphaFoldDB" id="A0A1Q8S1B8"/>
<accession>A0A1Q8S1B8</accession>
<dbReference type="InterPro" id="IPR012132">
    <property type="entry name" value="GMC_OxRdtase"/>
</dbReference>
<dbReference type="Pfam" id="PF05199">
    <property type="entry name" value="GMC_oxred_C"/>
    <property type="match status" value="1"/>
</dbReference>
<dbReference type="PROSITE" id="PS51257">
    <property type="entry name" value="PROKAR_LIPOPROTEIN"/>
    <property type="match status" value="1"/>
</dbReference>
<evidence type="ECO:0000256" key="2">
    <source>
        <dbReference type="PIRSR" id="PIRSR000137-1"/>
    </source>
</evidence>
<dbReference type="OrthoDB" id="269227at2759"/>
<dbReference type="PANTHER" id="PTHR11552">
    <property type="entry name" value="GLUCOSE-METHANOL-CHOLINE GMC OXIDOREDUCTASE"/>
    <property type="match status" value="1"/>
</dbReference>
<evidence type="ECO:0000313" key="5">
    <source>
        <dbReference type="EMBL" id="OLN95213.1"/>
    </source>
</evidence>
<comment type="cofactor">
    <cofactor evidence="3">
        <name>FAD</name>
        <dbReference type="ChEBI" id="CHEBI:57692"/>
    </cofactor>
</comment>
<comment type="similarity">
    <text evidence="1">Belongs to the GMC oxidoreductase family.</text>
</comment>
<dbReference type="Pfam" id="PF00732">
    <property type="entry name" value="GMC_oxred_N"/>
    <property type="match status" value="1"/>
</dbReference>
<sequence>MVWPFGRPFPERKAVDVDGKTFDYVIVGGGTSACVLASRLSEDPDVSVLVISKGSVRDRWIDRVPVIGNVSNGKGPQIDTFWSEPHDQWDGCDTRTYNTQAFGGATRINGLMMTRGPPGNYNDWAALGNDQWSFDKCEPYFKKIENVTCHPDAPHRGHEGPLHVTQWPSMFVVDQYIKEAARDVNLPVRDDINDPSAPAMGLFTIDSMIDKFGYRHSAFAAYLPKSTALQREDRLTVCTGVVATKIQTNADGSEATGVYLLDHLDKRPGKECFVRAQREVIVCCGTHLTPQLLMLSGIGPKTQLESHKIPLVRDLSGVGANLQDHVAFEISFETRLVDTYLQMANPLIALWHFILFVLFKTGMFAAAGVQVGAWLNTSTIDEATMTVKHHETSTDVERDYTDASLPENVPDVELLFTNGVSAPEGKKGYCAFHVTLVQPFARGRVGLASSDPLALPKVYHHYITDPRDWAAARKATRFAMNYIERFRKTKYPFNSTWHRAPGVKAGTAEGSWRDVTDEQIDAYIKKRLVNFYHATSTCHMAPEKEDGVVGQDLRVHGFKNLRIGDASVFPKVTSAHTVTPVYMVAERCADFIKHDWANET</sequence>
<dbReference type="Gene3D" id="3.30.560.10">
    <property type="entry name" value="Glucose Oxidase, domain 3"/>
    <property type="match status" value="1"/>
</dbReference>
<protein>
    <submittedName>
        <fullName evidence="5">L-sorbose 1-dehydrogenase</fullName>
    </submittedName>
</protein>
<organism evidence="5 6">
    <name type="scientific">Colletotrichum chlorophyti</name>
    <dbReference type="NCBI Taxonomy" id="708187"/>
    <lineage>
        <taxon>Eukaryota</taxon>
        <taxon>Fungi</taxon>
        <taxon>Dikarya</taxon>
        <taxon>Ascomycota</taxon>
        <taxon>Pezizomycotina</taxon>
        <taxon>Sordariomycetes</taxon>
        <taxon>Hypocreomycetidae</taxon>
        <taxon>Glomerellales</taxon>
        <taxon>Glomerellaceae</taxon>
        <taxon>Colletotrichum</taxon>
    </lineage>
</organism>
<dbReference type="SUPFAM" id="SSF54373">
    <property type="entry name" value="FAD-linked reductases, C-terminal domain"/>
    <property type="match status" value="1"/>
</dbReference>
<dbReference type="SUPFAM" id="SSF51905">
    <property type="entry name" value="FAD/NAD(P)-binding domain"/>
    <property type="match status" value="1"/>
</dbReference>
<gene>
    <name evidence="5" type="ORF">CCHL11_10299</name>
</gene>
<dbReference type="EMBL" id="MPGH01000040">
    <property type="protein sequence ID" value="OLN95213.1"/>
    <property type="molecule type" value="Genomic_DNA"/>
</dbReference>
<keyword evidence="3" id="KW-0274">FAD</keyword>
<dbReference type="Gene3D" id="3.50.50.60">
    <property type="entry name" value="FAD/NAD(P)-binding domain"/>
    <property type="match status" value="1"/>
</dbReference>
<feature type="active site" description="Proton acceptor" evidence="2">
    <location>
        <position position="576"/>
    </location>
</feature>
<dbReference type="Proteomes" id="UP000186583">
    <property type="component" value="Unassembled WGS sequence"/>
</dbReference>
<feature type="domain" description="Glucose-methanol-choline oxidoreductase N-terminal" evidence="4">
    <location>
        <begin position="285"/>
        <end position="299"/>
    </location>
</feature>
<feature type="binding site" evidence="3">
    <location>
        <begin position="31"/>
        <end position="32"/>
    </location>
    <ligand>
        <name>FAD</name>
        <dbReference type="ChEBI" id="CHEBI:57692"/>
    </ligand>
</feature>
<dbReference type="InterPro" id="IPR000172">
    <property type="entry name" value="GMC_OxRdtase_N"/>
</dbReference>
<feature type="active site" description="Proton donor" evidence="2">
    <location>
        <position position="533"/>
    </location>
</feature>
<keyword evidence="6" id="KW-1185">Reference proteome</keyword>
<evidence type="ECO:0000313" key="6">
    <source>
        <dbReference type="Proteomes" id="UP000186583"/>
    </source>
</evidence>
<evidence type="ECO:0000256" key="3">
    <source>
        <dbReference type="PIRSR" id="PIRSR000137-2"/>
    </source>
</evidence>
<comment type="caution">
    <text evidence="5">The sequence shown here is derived from an EMBL/GenBank/DDBJ whole genome shotgun (WGS) entry which is preliminary data.</text>
</comment>
<dbReference type="GO" id="GO:0050660">
    <property type="term" value="F:flavin adenine dinucleotide binding"/>
    <property type="evidence" value="ECO:0007669"/>
    <property type="project" value="InterPro"/>
</dbReference>
<dbReference type="STRING" id="708187.A0A1Q8S1B8"/>
<keyword evidence="3" id="KW-0285">Flavoprotein</keyword>
<dbReference type="GO" id="GO:0016614">
    <property type="term" value="F:oxidoreductase activity, acting on CH-OH group of donors"/>
    <property type="evidence" value="ECO:0007669"/>
    <property type="project" value="InterPro"/>
</dbReference>
<name>A0A1Q8S1B8_9PEZI</name>
<dbReference type="PANTHER" id="PTHR11552:SF219">
    <property type="entry name" value="GLUCOSE-METHANOL-CHOLINE OXIDOREDUCTASE N-TERMINAL DOMAIN-CONTAINING PROTEIN"/>
    <property type="match status" value="1"/>
</dbReference>
<proteinExistence type="inferred from homology"/>
<dbReference type="PROSITE" id="PS00624">
    <property type="entry name" value="GMC_OXRED_2"/>
    <property type="match status" value="1"/>
</dbReference>